<comment type="caution">
    <text evidence="4">The sequence shown here is derived from an EMBL/GenBank/DDBJ whole genome shotgun (WGS) entry which is preliminary data.</text>
</comment>
<dbReference type="EMBL" id="RBIR01000001">
    <property type="protein sequence ID" value="RKR30200.1"/>
    <property type="molecule type" value="Genomic_DNA"/>
</dbReference>
<sequence>MTLHIRLAAPTDYAVIERIENAADQLLIDWLTPDSWEPAPSGASRAAVPGYILVAQEAEASAVIGFVHVLERDLVAHLEQLSVLPGHGRRGHGRALVEAAKSEARRRGYQCLSLRTYSDVPWNGPFYARAGFIETEPSTAFHQHLANIERQLGLDRHGRRIQMTAGLQ</sequence>
<reference evidence="4 5" key="1">
    <citation type="submission" date="2018-10" db="EMBL/GenBank/DDBJ databases">
        <title>Genomic Encyclopedia of Type Strains, Phase IV (KMG-IV): sequencing the most valuable type-strain genomes for metagenomic binning, comparative biology and taxonomic classification.</title>
        <authorList>
            <person name="Goeker M."/>
        </authorList>
    </citation>
    <scope>NUCLEOTIDE SEQUENCE [LARGE SCALE GENOMIC DNA]</scope>
    <source>
        <strain evidence="4 5">DSM 25586</strain>
    </source>
</reference>
<dbReference type="OrthoDB" id="572496at2"/>
<dbReference type="InterPro" id="IPR000182">
    <property type="entry name" value="GNAT_dom"/>
</dbReference>
<dbReference type="Gene3D" id="3.40.630.30">
    <property type="match status" value="1"/>
</dbReference>
<accession>A0A495FLT7</accession>
<name>A0A495FLT7_9MICC</name>
<dbReference type="GO" id="GO:0016747">
    <property type="term" value="F:acyltransferase activity, transferring groups other than amino-acyl groups"/>
    <property type="evidence" value="ECO:0007669"/>
    <property type="project" value="InterPro"/>
</dbReference>
<dbReference type="SUPFAM" id="SSF55729">
    <property type="entry name" value="Acyl-CoA N-acyltransferases (Nat)"/>
    <property type="match status" value="1"/>
</dbReference>
<evidence type="ECO:0000313" key="5">
    <source>
        <dbReference type="Proteomes" id="UP000276055"/>
    </source>
</evidence>
<dbReference type="Pfam" id="PF00583">
    <property type="entry name" value="Acetyltransf_1"/>
    <property type="match status" value="1"/>
</dbReference>
<gene>
    <name evidence="4" type="ORF">C8D78_0521</name>
</gene>
<organism evidence="4 5">
    <name type="scientific">Arthrobacter oryzae</name>
    <dbReference type="NCBI Taxonomy" id="409290"/>
    <lineage>
        <taxon>Bacteria</taxon>
        <taxon>Bacillati</taxon>
        <taxon>Actinomycetota</taxon>
        <taxon>Actinomycetes</taxon>
        <taxon>Micrococcales</taxon>
        <taxon>Micrococcaceae</taxon>
        <taxon>Arthrobacter</taxon>
    </lineage>
</organism>
<dbReference type="PROSITE" id="PS51186">
    <property type="entry name" value="GNAT"/>
    <property type="match status" value="1"/>
</dbReference>
<evidence type="ECO:0000256" key="1">
    <source>
        <dbReference type="ARBA" id="ARBA00022679"/>
    </source>
</evidence>
<protein>
    <submittedName>
        <fullName evidence="4">Putative N-acetyltransferase YhbS</fullName>
    </submittedName>
</protein>
<proteinExistence type="predicted"/>
<dbReference type="InterPro" id="IPR050832">
    <property type="entry name" value="Bact_Acetyltransf"/>
</dbReference>
<dbReference type="InterPro" id="IPR016181">
    <property type="entry name" value="Acyl_CoA_acyltransferase"/>
</dbReference>
<dbReference type="CDD" id="cd04301">
    <property type="entry name" value="NAT_SF"/>
    <property type="match status" value="1"/>
</dbReference>
<dbReference type="Proteomes" id="UP000276055">
    <property type="component" value="Unassembled WGS sequence"/>
</dbReference>
<dbReference type="AlphaFoldDB" id="A0A495FLT7"/>
<keyword evidence="1 4" id="KW-0808">Transferase</keyword>
<keyword evidence="2" id="KW-0012">Acyltransferase</keyword>
<dbReference type="RefSeq" id="WP_120950286.1">
    <property type="nucleotide sequence ID" value="NZ_RBIR01000001.1"/>
</dbReference>
<feature type="domain" description="N-acetyltransferase" evidence="3">
    <location>
        <begin position="3"/>
        <end position="155"/>
    </location>
</feature>
<evidence type="ECO:0000259" key="3">
    <source>
        <dbReference type="PROSITE" id="PS51186"/>
    </source>
</evidence>
<evidence type="ECO:0000313" key="4">
    <source>
        <dbReference type="EMBL" id="RKR30200.1"/>
    </source>
</evidence>
<dbReference type="PANTHER" id="PTHR43877">
    <property type="entry name" value="AMINOALKYLPHOSPHONATE N-ACETYLTRANSFERASE-RELATED-RELATED"/>
    <property type="match status" value="1"/>
</dbReference>
<evidence type="ECO:0000256" key="2">
    <source>
        <dbReference type="ARBA" id="ARBA00023315"/>
    </source>
</evidence>